<dbReference type="PANTHER" id="PTHR43252:SF2">
    <property type="entry name" value="TRANSCRIPTION REGULATOR, PADR-LIKE FAMILY"/>
    <property type="match status" value="1"/>
</dbReference>
<dbReference type="Gene3D" id="1.10.10.10">
    <property type="entry name" value="Winged helix-like DNA-binding domain superfamily/Winged helix DNA-binding domain"/>
    <property type="match status" value="1"/>
</dbReference>
<dbReference type="HOGENOM" id="CLU_1281771_0_0_11"/>
<proteinExistence type="predicted"/>
<protein>
    <submittedName>
        <fullName evidence="2">Putative transcriptional regulator</fullName>
    </submittedName>
</protein>
<dbReference type="OrthoDB" id="3186544at2"/>
<organism evidence="2 3">
    <name type="scientific">Cryptosporangium arvum DSM 44712</name>
    <dbReference type="NCBI Taxonomy" id="927661"/>
    <lineage>
        <taxon>Bacteria</taxon>
        <taxon>Bacillati</taxon>
        <taxon>Actinomycetota</taxon>
        <taxon>Actinomycetes</taxon>
        <taxon>Cryptosporangiales</taxon>
        <taxon>Cryptosporangiaceae</taxon>
        <taxon>Cryptosporangium</taxon>
    </lineage>
</organism>
<accession>A0A010YWT1</accession>
<dbReference type="EMBL" id="JFBT01000001">
    <property type="protein sequence ID" value="EXG79618.1"/>
    <property type="molecule type" value="Genomic_DNA"/>
</dbReference>
<name>A0A010YWT1_9ACTN</name>
<dbReference type="Proteomes" id="UP000021053">
    <property type="component" value="Unassembled WGS sequence"/>
</dbReference>
<evidence type="ECO:0000313" key="3">
    <source>
        <dbReference type="Proteomes" id="UP000021053"/>
    </source>
</evidence>
<dbReference type="RefSeq" id="WP_035848378.1">
    <property type="nucleotide sequence ID" value="NZ_KK073874.1"/>
</dbReference>
<sequence length="216" mass="24188">MPTEPTTSSYALLGLLALRSWTAYDLTRQAKRSMRLFWPRSEAHIYGEVKRLVRWGYATAATERTGNRERTTYAITPAGRDALRDWLATPPAGPQLEIEGLLRLLLADQGDRGDALQAVRATRDAVATSYGIGIDQMRAYVEGEGPFPDRVHLVALLARFYADFAEAMLDWCDAAEAEIEAWPDVRGVGLTDVTRRGLEDAIARYDRRVLSARRMT</sequence>
<reference evidence="2 3" key="1">
    <citation type="submission" date="2013-07" db="EMBL/GenBank/DDBJ databases">
        <authorList>
            <consortium name="DOE Joint Genome Institute"/>
            <person name="Eisen J."/>
            <person name="Huntemann M."/>
            <person name="Han J."/>
            <person name="Chen A."/>
            <person name="Kyrpides N."/>
            <person name="Mavromatis K."/>
            <person name="Markowitz V."/>
            <person name="Palaniappan K."/>
            <person name="Ivanova N."/>
            <person name="Schaumberg A."/>
            <person name="Pati A."/>
            <person name="Liolios K."/>
            <person name="Nordberg H.P."/>
            <person name="Cantor M.N."/>
            <person name="Hua S.X."/>
            <person name="Woyke T."/>
        </authorList>
    </citation>
    <scope>NUCLEOTIDE SEQUENCE [LARGE SCALE GENOMIC DNA]</scope>
    <source>
        <strain evidence="2 3">DSM 44712</strain>
    </source>
</reference>
<gene>
    <name evidence="2" type="ORF">CryarDRAFT_0659</name>
</gene>
<dbReference type="InterPro" id="IPR005149">
    <property type="entry name" value="Tscrpt_reg_PadR_N"/>
</dbReference>
<evidence type="ECO:0000313" key="2">
    <source>
        <dbReference type="EMBL" id="EXG79618.1"/>
    </source>
</evidence>
<evidence type="ECO:0000259" key="1">
    <source>
        <dbReference type="Pfam" id="PF03551"/>
    </source>
</evidence>
<dbReference type="SUPFAM" id="SSF46785">
    <property type="entry name" value="Winged helix' DNA-binding domain"/>
    <property type="match status" value="1"/>
</dbReference>
<dbReference type="AlphaFoldDB" id="A0A010YWT1"/>
<dbReference type="Pfam" id="PF03551">
    <property type="entry name" value="PadR"/>
    <property type="match status" value="1"/>
</dbReference>
<feature type="domain" description="Transcription regulator PadR N-terminal" evidence="1">
    <location>
        <begin position="12"/>
        <end position="84"/>
    </location>
</feature>
<dbReference type="PANTHER" id="PTHR43252">
    <property type="entry name" value="TRANSCRIPTIONAL REGULATOR YQJI"/>
    <property type="match status" value="1"/>
</dbReference>
<keyword evidence="3" id="KW-1185">Reference proteome</keyword>
<dbReference type="InterPro" id="IPR036388">
    <property type="entry name" value="WH-like_DNA-bd_sf"/>
</dbReference>
<dbReference type="InterPro" id="IPR036390">
    <property type="entry name" value="WH_DNA-bd_sf"/>
</dbReference>
<comment type="caution">
    <text evidence="2">The sequence shown here is derived from an EMBL/GenBank/DDBJ whole genome shotgun (WGS) entry which is preliminary data.</text>
</comment>